<dbReference type="PANTHER" id="PTHR21500:SF0">
    <property type="entry name" value="TUBULIN-SPECIFIC CHAPERONE A"/>
    <property type="match status" value="1"/>
</dbReference>
<dbReference type="GeneID" id="43603415"/>
<keyword evidence="3" id="KW-0206">Cytoskeleton</keyword>
<dbReference type="SUPFAM" id="SSF46988">
    <property type="entry name" value="Tubulin chaperone cofactor A"/>
    <property type="match status" value="1"/>
</dbReference>
<keyword evidence="4" id="KW-0175">Coiled coil</keyword>
<dbReference type="OrthoDB" id="296187at2759"/>
<dbReference type="InterPro" id="IPR004226">
    <property type="entry name" value="TBCA"/>
</dbReference>
<dbReference type="Gene3D" id="1.20.58.90">
    <property type="match status" value="1"/>
</dbReference>
<evidence type="ECO:0000256" key="4">
    <source>
        <dbReference type="SAM" id="Coils"/>
    </source>
</evidence>
<dbReference type="GO" id="GO:0005874">
    <property type="term" value="C:microtubule"/>
    <property type="evidence" value="ECO:0007669"/>
    <property type="project" value="UniProtKB-KW"/>
</dbReference>
<dbReference type="EMBL" id="NPIC01000017">
    <property type="protein sequence ID" value="RDL29939.1"/>
    <property type="molecule type" value="Genomic_DNA"/>
</dbReference>
<dbReference type="GO" id="GO:0007021">
    <property type="term" value="P:tubulin complex assembly"/>
    <property type="evidence" value="ECO:0007669"/>
    <property type="project" value="UniProtKB-UniRule"/>
</dbReference>
<comment type="subunit">
    <text evidence="3">Supercomplex made of cofactors A to E. Cofactors A and D function by capturing and stabilizing tubulin in a quasi-native conformation. Cofactor E binds to the cofactor D-tubulin complex; interaction with cofactor C then causes the release of tubulin polypeptides that are committed to the native state.</text>
</comment>
<evidence type="ECO:0000256" key="1">
    <source>
        <dbReference type="ARBA" id="ARBA00006806"/>
    </source>
</evidence>
<name>A0A370T8X8_9HELO</name>
<dbReference type="Proteomes" id="UP000254866">
    <property type="component" value="Unassembled WGS sequence"/>
</dbReference>
<sequence length="114" mass="12808">MAPPTPLAIATSSTRRLVKEEASYHKELQSQEARLAKLEADKDEDENAEYQLKQERRAIEETRAVFPPLRIRITDALHKLEDLLEGAQGNGVGEEEVRAAKETIQQAKDALSQK</sequence>
<dbReference type="Pfam" id="PF02970">
    <property type="entry name" value="TBCA"/>
    <property type="match status" value="1"/>
</dbReference>
<comment type="caution">
    <text evidence="5">The sequence shown here is derived from an EMBL/GenBank/DDBJ whole genome shotgun (WGS) entry which is preliminary data.</text>
</comment>
<dbReference type="RefSeq" id="XP_031864629.1">
    <property type="nucleotide sequence ID" value="XM_032019189.1"/>
</dbReference>
<evidence type="ECO:0000313" key="5">
    <source>
        <dbReference type="EMBL" id="RDL29939.1"/>
    </source>
</evidence>
<gene>
    <name evidence="5" type="ORF">BP5553_10566</name>
</gene>
<comment type="similarity">
    <text evidence="1 3">Belongs to the TBCA family.</text>
</comment>
<dbReference type="PANTHER" id="PTHR21500">
    <property type="entry name" value="TUBULIN-SPECIFIC CHAPERONE A"/>
    <property type="match status" value="1"/>
</dbReference>
<accession>A0A370T8X8</accession>
<dbReference type="AlphaFoldDB" id="A0A370T8X8"/>
<dbReference type="GO" id="GO:0007023">
    <property type="term" value="P:post-chaperonin tubulin folding pathway"/>
    <property type="evidence" value="ECO:0007669"/>
    <property type="project" value="UniProtKB-UniRule"/>
</dbReference>
<keyword evidence="3" id="KW-0963">Cytoplasm</keyword>
<comment type="subcellular location">
    <subcellularLocation>
        <location evidence="3">Cytoplasm</location>
        <location evidence="3">Cytoskeleton</location>
    </subcellularLocation>
</comment>
<feature type="coiled-coil region" evidence="4">
    <location>
        <begin position="21"/>
        <end position="55"/>
    </location>
</feature>
<evidence type="ECO:0000256" key="3">
    <source>
        <dbReference type="RuleBase" id="RU364030"/>
    </source>
</evidence>
<organism evidence="5 6">
    <name type="scientific">Venustampulla echinocandica</name>
    <dbReference type="NCBI Taxonomy" id="2656787"/>
    <lineage>
        <taxon>Eukaryota</taxon>
        <taxon>Fungi</taxon>
        <taxon>Dikarya</taxon>
        <taxon>Ascomycota</taxon>
        <taxon>Pezizomycotina</taxon>
        <taxon>Leotiomycetes</taxon>
        <taxon>Helotiales</taxon>
        <taxon>Pleuroascaceae</taxon>
        <taxon>Venustampulla</taxon>
    </lineage>
</organism>
<keyword evidence="2 3" id="KW-0143">Chaperone</keyword>
<proteinExistence type="inferred from homology"/>
<evidence type="ECO:0000256" key="2">
    <source>
        <dbReference type="ARBA" id="ARBA00023186"/>
    </source>
</evidence>
<dbReference type="InterPro" id="IPR036126">
    <property type="entry name" value="TBCA_sf"/>
</dbReference>
<evidence type="ECO:0000313" key="6">
    <source>
        <dbReference type="Proteomes" id="UP000254866"/>
    </source>
</evidence>
<dbReference type="GO" id="GO:0048487">
    <property type="term" value="F:beta-tubulin binding"/>
    <property type="evidence" value="ECO:0007669"/>
    <property type="project" value="InterPro"/>
</dbReference>
<keyword evidence="3" id="KW-0493">Microtubule</keyword>
<dbReference type="STRING" id="2656787.A0A370T8X8"/>
<dbReference type="GO" id="GO:0005829">
    <property type="term" value="C:cytosol"/>
    <property type="evidence" value="ECO:0007669"/>
    <property type="project" value="TreeGrafter"/>
</dbReference>
<protein>
    <recommendedName>
        <fullName evidence="3">Tubulin-specific chaperone A</fullName>
    </recommendedName>
</protein>
<keyword evidence="6" id="KW-1185">Reference proteome</keyword>
<reference evidence="5 6" key="1">
    <citation type="journal article" date="2018" name="IMA Fungus">
        <title>IMA Genome-F 9: Draft genome sequence of Annulohypoxylon stygium, Aspergillus mulundensis, Berkeleyomyces basicola (syn. Thielaviopsis basicola), Ceratocystis smalleyi, two Cercospora beticola strains, Coleophoma cylindrospora, Fusarium fracticaudum, Phialophora cf. hyalina, and Morchella septimelata.</title>
        <authorList>
            <person name="Wingfield B.D."/>
            <person name="Bills G.F."/>
            <person name="Dong Y."/>
            <person name="Huang W."/>
            <person name="Nel W.J."/>
            <person name="Swalarsk-Parry B.S."/>
            <person name="Vaghefi N."/>
            <person name="Wilken P.M."/>
            <person name="An Z."/>
            <person name="de Beer Z.W."/>
            <person name="De Vos L."/>
            <person name="Chen L."/>
            <person name="Duong T.A."/>
            <person name="Gao Y."/>
            <person name="Hammerbacher A."/>
            <person name="Kikkert J.R."/>
            <person name="Li Y."/>
            <person name="Li H."/>
            <person name="Li K."/>
            <person name="Li Q."/>
            <person name="Liu X."/>
            <person name="Ma X."/>
            <person name="Naidoo K."/>
            <person name="Pethybridge S.J."/>
            <person name="Sun J."/>
            <person name="Steenkamp E.T."/>
            <person name="van der Nest M.A."/>
            <person name="van Wyk S."/>
            <person name="Wingfield M.J."/>
            <person name="Xiong C."/>
            <person name="Yue Q."/>
            <person name="Zhang X."/>
        </authorList>
    </citation>
    <scope>NUCLEOTIDE SEQUENCE [LARGE SCALE GENOMIC DNA]</scope>
    <source>
        <strain evidence="5 6">BP 5553</strain>
    </source>
</reference>